<keyword evidence="3" id="KW-1185">Reference proteome</keyword>
<name>A0AAQ3UIG4_PASNO</name>
<organism evidence="2 3">
    <name type="scientific">Paspalum notatum var. saurae</name>
    <dbReference type="NCBI Taxonomy" id="547442"/>
    <lineage>
        <taxon>Eukaryota</taxon>
        <taxon>Viridiplantae</taxon>
        <taxon>Streptophyta</taxon>
        <taxon>Embryophyta</taxon>
        <taxon>Tracheophyta</taxon>
        <taxon>Spermatophyta</taxon>
        <taxon>Magnoliopsida</taxon>
        <taxon>Liliopsida</taxon>
        <taxon>Poales</taxon>
        <taxon>Poaceae</taxon>
        <taxon>PACMAD clade</taxon>
        <taxon>Panicoideae</taxon>
        <taxon>Andropogonodae</taxon>
        <taxon>Paspaleae</taxon>
        <taxon>Paspalinae</taxon>
        <taxon>Paspalum</taxon>
    </lineage>
</organism>
<gene>
    <name evidence="2" type="ORF">U9M48_037040</name>
</gene>
<evidence type="ECO:0000313" key="3">
    <source>
        <dbReference type="Proteomes" id="UP001341281"/>
    </source>
</evidence>
<feature type="region of interest" description="Disordered" evidence="1">
    <location>
        <begin position="38"/>
        <end position="103"/>
    </location>
</feature>
<reference evidence="2 3" key="1">
    <citation type="submission" date="2024-02" db="EMBL/GenBank/DDBJ databases">
        <title>High-quality chromosome-scale genome assembly of Pensacola bahiagrass (Paspalum notatum Flugge var. saurae).</title>
        <authorList>
            <person name="Vega J.M."/>
            <person name="Podio M."/>
            <person name="Orjuela J."/>
            <person name="Siena L.A."/>
            <person name="Pessino S.C."/>
            <person name="Combes M.C."/>
            <person name="Mariac C."/>
            <person name="Albertini E."/>
            <person name="Pupilli F."/>
            <person name="Ortiz J.P.A."/>
            <person name="Leblanc O."/>
        </authorList>
    </citation>
    <scope>NUCLEOTIDE SEQUENCE [LARGE SCALE GENOMIC DNA]</scope>
    <source>
        <strain evidence="2">R1</strain>
        <tissue evidence="2">Leaf</tissue>
    </source>
</reference>
<protein>
    <submittedName>
        <fullName evidence="2">Uncharacterized protein</fullName>
    </submittedName>
</protein>
<dbReference type="Proteomes" id="UP001341281">
    <property type="component" value="Chromosome 08"/>
</dbReference>
<evidence type="ECO:0000313" key="2">
    <source>
        <dbReference type="EMBL" id="WVZ90772.1"/>
    </source>
</evidence>
<accession>A0AAQ3UIG4</accession>
<feature type="compositionally biased region" description="Polar residues" evidence="1">
    <location>
        <begin position="40"/>
        <end position="49"/>
    </location>
</feature>
<proteinExistence type="predicted"/>
<feature type="non-terminal residue" evidence="2">
    <location>
        <position position="138"/>
    </location>
</feature>
<sequence>IRLLSLSLSLSSLYHLQHFSTPGPLSLSPSLPPKTSISLVNNNSMAASQRSRRRARGCGRRRRRTTTSSSTSRRRRRGICISWPPPVATTSSRTRSSAGGCKASPRALSRRIFGPWRTFGRSNEHACSFFLSILCFSN</sequence>
<dbReference type="EMBL" id="CP144752">
    <property type="protein sequence ID" value="WVZ90772.1"/>
    <property type="molecule type" value="Genomic_DNA"/>
</dbReference>
<dbReference type="AlphaFoldDB" id="A0AAQ3UIG4"/>
<feature type="compositionally biased region" description="Basic residues" evidence="1">
    <location>
        <begin position="50"/>
        <end position="65"/>
    </location>
</feature>
<evidence type="ECO:0000256" key="1">
    <source>
        <dbReference type="SAM" id="MobiDB-lite"/>
    </source>
</evidence>